<evidence type="ECO:0000313" key="2">
    <source>
        <dbReference type="Proteomes" id="UP001371456"/>
    </source>
</evidence>
<dbReference type="Proteomes" id="UP001371456">
    <property type="component" value="Unassembled WGS sequence"/>
</dbReference>
<dbReference type="SUPFAM" id="SSF56219">
    <property type="entry name" value="DNase I-like"/>
    <property type="match status" value="1"/>
</dbReference>
<dbReference type="Gene3D" id="3.60.10.10">
    <property type="entry name" value="Endonuclease/exonuclease/phosphatase"/>
    <property type="match status" value="1"/>
</dbReference>
<dbReference type="InterPro" id="IPR036691">
    <property type="entry name" value="Endo/exonu/phosph_ase_sf"/>
</dbReference>
<keyword evidence="2" id="KW-1185">Reference proteome</keyword>
<proteinExistence type="predicted"/>
<dbReference type="AlphaFoldDB" id="A0AAN8YGL1"/>
<accession>A0AAN8YGL1</accession>
<sequence>MFKILYVHEQFIHCEVANVVASISVLITLVYARNELTQREVLWKELRGLRANIQSPWIMSGDFNNVLEVEERIGLPVTQAEIAGFKEMVDNLQLIPLRTKGFYFTCYNKQQAISKVYSKIDWALETLSSYNNLAMLRLNF</sequence>
<evidence type="ECO:0000313" key="1">
    <source>
        <dbReference type="EMBL" id="KAK6791607.1"/>
    </source>
</evidence>
<organism evidence="1 2">
    <name type="scientific">Solanum bulbocastanum</name>
    <name type="common">Wild potato</name>
    <dbReference type="NCBI Taxonomy" id="147425"/>
    <lineage>
        <taxon>Eukaryota</taxon>
        <taxon>Viridiplantae</taxon>
        <taxon>Streptophyta</taxon>
        <taxon>Embryophyta</taxon>
        <taxon>Tracheophyta</taxon>
        <taxon>Spermatophyta</taxon>
        <taxon>Magnoliopsida</taxon>
        <taxon>eudicotyledons</taxon>
        <taxon>Gunneridae</taxon>
        <taxon>Pentapetalae</taxon>
        <taxon>asterids</taxon>
        <taxon>lamiids</taxon>
        <taxon>Solanales</taxon>
        <taxon>Solanaceae</taxon>
        <taxon>Solanoideae</taxon>
        <taxon>Solaneae</taxon>
        <taxon>Solanum</taxon>
    </lineage>
</organism>
<reference evidence="1 2" key="1">
    <citation type="submission" date="2024-02" db="EMBL/GenBank/DDBJ databases">
        <title>de novo genome assembly of Solanum bulbocastanum strain 11H21.</title>
        <authorList>
            <person name="Hosaka A.J."/>
        </authorList>
    </citation>
    <scope>NUCLEOTIDE SEQUENCE [LARGE SCALE GENOMIC DNA]</scope>
    <source>
        <tissue evidence="1">Young leaves</tissue>
    </source>
</reference>
<gene>
    <name evidence="1" type="ORF">RDI58_010688</name>
</gene>
<protein>
    <submittedName>
        <fullName evidence="1">Uncharacterized protein</fullName>
    </submittedName>
</protein>
<dbReference type="EMBL" id="JBANQN010000004">
    <property type="protein sequence ID" value="KAK6791607.1"/>
    <property type="molecule type" value="Genomic_DNA"/>
</dbReference>
<comment type="caution">
    <text evidence="1">The sequence shown here is derived from an EMBL/GenBank/DDBJ whole genome shotgun (WGS) entry which is preliminary data.</text>
</comment>
<name>A0AAN8YGL1_SOLBU</name>